<evidence type="ECO:0000313" key="1">
    <source>
        <dbReference type="EMBL" id="GAG98271.1"/>
    </source>
</evidence>
<dbReference type="EMBL" id="BART01027868">
    <property type="protein sequence ID" value="GAG98271.1"/>
    <property type="molecule type" value="Genomic_DNA"/>
</dbReference>
<gene>
    <name evidence="1" type="ORF">S01H4_49286</name>
</gene>
<proteinExistence type="predicted"/>
<accession>X1DPB2</accession>
<organism evidence="1">
    <name type="scientific">marine sediment metagenome</name>
    <dbReference type="NCBI Taxonomy" id="412755"/>
    <lineage>
        <taxon>unclassified sequences</taxon>
        <taxon>metagenomes</taxon>
        <taxon>ecological metagenomes</taxon>
    </lineage>
</organism>
<sequence>MKVQTYVSSEDGILFDVSFCTDETIFKIIELTKEDVDGLFSDVKTQVSLLKEAYKKISKTDGL</sequence>
<protein>
    <submittedName>
        <fullName evidence="1">Uncharacterized protein</fullName>
    </submittedName>
</protein>
<name>X1DPB2_9ZZZZ</name>
<reference evidence="1" key="1">
    <citation type="journal article" date="2014" name="Front. Microbiol.">
        <title>High frequency of phylogenetically diverse reductive dehalogenase-homologous genes in deep subseafloor sedimentary metagenomes.</title>
        <authorList>
            <person name="Kawai M."/>
            <person name="Futagami T."/>
            <person name="Toyoda A."/>
            <person name="Takaki Y."/>
            <person name="Nishi S."/>
            <person name="Hori S."/>
            <person name="Arai W."/>
            <person name="Tsubouchi T."/>
            <person name="Morono Y."/>
            <person name="Uchiyama I."/>
            <person name="Ito T."/>
            <person name="Fujiyama A."/>
            <person name="Inagaki F."/>
            <person name="Takami H."/>
        </authorList>
    </citation>
    <scope>NUCLEOTIDE SEQUENCE</scope>
    <source>
        <strain evidence="1">Expedition CK06-06</strain>
    </source>
</reference>
<dbReference type="AlphaFoldDB" id="X1DPB2"/>
<comment type="caution">
    <text evidence="1">The sequence shown here is derived from an EMBL/GenBank/DDBJ whole genome shotgun (WGS) entry which is preliminary data.</text>
</comment>